<dbReference type="AlphaFoldDB" id="A0A8K1FBG4"/>
<keyword evidence="2" id="KW-0677">Repeat</keyword>
<feature type="compositionally biased region" description="Polar residues" evidence="3">
    <location>
        <begin position="233"/>
        <end position="248"/>
    </location>
</feature>
<evidence type="ECO:0000256" key="2">
    <source>
        <dbReference type="ARBA" id="ARBA00022737"/>
    </source>
</evidence>
<evidence type="ECO:0008006" key="6">
    <source>
        <dbReference type="Google" id="ProtNLM"/>
    </source>
</evidence>
<keyword evidence="1" id="KW-0479">Metal-binding</keyword>
<accession>A0A8K1FBG4</accession>
<keyword evidence="5" id="KW-1185">Reference proteome</keyword>
<evidence type="ECO:0000256" key="1">
    <source>
        <dbReference type="ARBA" id="ARBA00022723"/>
    </source>
</evidence>
<dbReference type="InterPro" id="IPR011992">
    <property type="entry name" value="EF-hand-dom_pair"/>
</dbReference>
<organism evidence="4 5">
    <name type="scientific">Pythium oligandrum</name>
    <name type="common">Mycoparasitic fungus</name>
    <dbReference type="NCBI Taxonomy" id="41045"/>
    <lineage>
        <taxon>Eukaryota</taxon>
        <taxon>Sar</taxon>
        <taxon>Stramenopiles</taxon>
        <taxon>Oomycota</taxon>
        <taxon>Peronosporomycetes</taxon>
        <taxon>Pythiales</taxon>
        <taxon>Pythiaceae</taxon>
        <taxon>Pythium</taxon>
    </lineage>
</organism>
<dbReference type="GO" id="GO:0046872">
    <property type="term" value="F:metal ion binding"/>
    <property type="evidence" value="ECO:0007669"/>
    <property type="project" value="UniProtKB-KW"/>
</dbReference>
<sequence>MHSIEHQVATRSILHPTNQQHDGGLQMSEYGTMIESADVVRLCMELGMTKQDVRQLQKGFNEEDCDHADAITLKSFFFLIHEERRVLTQALLHLAVQPGQEPPTRRLTFDEYLRCVVTFSSFTEGQVFHFFFQLYADITKQRTASTRTTIGEDELHQFSQDIQVLDAAFAHNIQLHVMPRQRFGIRRVLSIPIFTMTSEARDEQLVEINEPKNIKRAKSVRFNQIAVTTTNSSSTRSFQRQATMPSSCRTDHQDSVRSETLRPMNQQHEELETSEYGTMIKCADVARLCMELGMTYHDIQQLRKEFDEEDCDHTDSITLTSFFFLIREEQRVLTKALLRLAVKPGQNPPSRRLTFDEYLRCIVTFSSFTEGQVFRFFFQIYTDLTKQRRASATVSTVGEDELFQFSQDLQVLNVAFARNIKVATSHRARSPSSASSSMMENWTFADFERFTRQHRVAFYPLIRIQYNVRHTGGHNNRYWVQRAREREAALQLVEYMKRNHGLLPSVPWQDRIANAVLHRPTTTTRVHERAKKLYTLFN</sequence>
<comment type="caution">
    <text evidence="4">The sequence shown here is derived from an EMBL/GenBank/DDBJ whole genome shotgun (WGS) entry which is preliminary data.</text>
</comment>
<feature type="compositionally biased region" description="Basic and acidic residues" evidence="3">
    <location>
        <begin position="249"/>
        <end position="258"/>
    </location>
</feature>
<reference evidence="4" key="1">
    <citation type="submission" date="2019-03" db="EMBL/GenBank/DDBJ databases">
        <title>Long read genome sequence of the mycoparasitic Pythium oligandrum ATCC 38472 isolated from sugarbeet rhizosphere.</title>
        <authorList>
            <person name="Gaulin E."/>
        </authorList>
    </citation>
    <scope>NUCLEOTIDE SEQUENCE</scope>
    <source>
        <strain evidence="4">ATCC 38472_TT</strain>
    </source>
</reference>
<gene>
    <name evidence="4" type="ORF">Poli38472_008749</name>
</gene>
<dbReference type="SUPFAM" id="SSF47473">
    <property type="entry name" value="EF-hand"/>
    <property type="match status" value="2"/>
</dbReference>
<dbReference type="OrthoDB" id="93514at2759"/>
<evidence type="ECO:0000313" key="4">
    <source>
        <dbReference type="EMBL" id="TMW56101.1"/>
    </source>
</evidence>
<protein>
    <recommendedName>
        <fullName evidence="6">EF-hand domain-containing protein</fullName>
    </recommendedName>
</protein>
<evidence type="ECO:0000256" key="3">
    <source>
        <dbReference type="SAM" id="MobiDB-lite"/>
    </source>
</evidence>
<name>A0A8K1FBG4_PYTOL</name>
<feature type="region of interest" description="Disordered" evidence="3">
    <location>
        <begin position="233"/>
        <end position="258"/>
    </location>
</feature>
<evidence type="ECO:0000313" key="5">
    <source>
        <dbReference type="Proteomes" id="UP000794436"/>
    </source>
</evidence>
<proteinExistence type="predicted"/>
<dbReference type="Proteomes" id="UP000794436">
    <property type="component" value="Unassembled WGS sequence"/>
</dbReference>
<feature type="region of interest" description="Disordered" evidence="3">
    <location>
        <begin position="1"/>
        <end position="22"/>
    </location>
</feature>
<dbReference type="PANTHER" id="PTHR45942">
    <property type="entry name" value="PROTEIN PHOSPATASE 3 REGULATORY SUBUNIT B ALPHA ISOFORM TYPE 1"/>
    <property type="match status" value="1"/>
</dbReference>
<dbReference type="EMBL" id="SPLM01000146">
    <property type="protein sequence ID" value="TMW56101.1"/>
    <property type="molecule type" value="Genomic_DNA"/>
</dbReference>